<protein>
    <submittedName>
        <fullName evidence="2">Uncharacterized protein</fullName>
    </submittedName>
</protein>
<gene>
    <name evidence="2" type="ORF">NDU88_003557</name>
</gene>
<feature type="compositionally biased region" description="Basic and acidic residues" evidence="1">
    <location>
        <begin position="1"/>
        <end position="29"/>
    </location>
</feature>
<sequence length="76" mass="8721">MEEGARSQEEDVREDAARVGEEPETHTTERGFTYNIRGDVDPADKWSAQRERKTGPKKDEEGDAFKHIRKDGNQEC</sequence>
<accession>A0AAV7SDT6</accession>
<dbReference type="EMBL" id="JANPWB010000008">
    <property type="protein sequence ID" value="KAJ1163094.1"/>
    <property type="molecule type" value="Genomic_DNA"/>
</dbReference>
<feature type="compositionally biased region" description="Basic and acidic residues" evidence="1">
    <location>
        <begin position="38"/>
        <end position="76"/>
    </location>
</feature>
<name>A0AAV7SDT6_PLEWA</name>
<reference evidence="2" key="1">
    <citation type="journal article" date="2022" name="bioRxiv">
        <title>Sequencing and chromosome-scale assembly of the giantPleurodeles waltlgenome.</title>
        <authorList>
            <person name="Brown T."/>
            <person name="Elewa A."/>
            <person name="Iarovenko S."/>
            <person name="Subramanian E."/>
            <person name="Araus A.J."/>
            <person name="Petzold A."/>
            <person name="Susuki M."/>
            <person name="Suzuki K.-i.T."/>
            <person name="Hayashi T."/>
            <person name="Toyoda A."/>
            <person name="Oliveira C."/>
            <person name="Osipova E."/>
            <person name="Leigh N.D."/>
            <person name="Simon A."/>
            <person name="Yun M.H."/>
        </authorList>
    </citation>
    <scope>NUCLEOTIDE SEQUENCE</scope>
    <source>
        <strain evidence="2">20211129_DDA</strain>
        <tissue evidence="2">Liver</tissue>
    </source>
</reference>
<comment type="caution">
    <text evidence="2">The sequence shown here is derived from an EMBL/GenBank/DDBJ whole genome shotgun (WGS) entry which is preliminary data.</text>
</comment>
<evidence type="ECO:0000313" key="2">
    <source>
        <dbReference type="EMBL" id="KAJ1163094.1"/>
    </source>
</evidence>
<organism evidence="2 3">
    <name type="scientific">Pleurodeles waltl</name>
    <name type="common">Iberian ribbed newt</name>
    <dbReference type="NCBI Taxonomy" id="8319"/>
    <lineage>
        <taxon>Eukaryota</taxon>
        <taxon>Metazoa</taxon>
        <taxon>Chordata</taxon>
        <taxon>Craniata</taxon>
        <taxon>Vertebrata</taxon>
        <taxon>Euteleostomi</taxon>
        <taxon>Amphibia</taxon>
        <taxon>Batrachia</taxon>
        <taxon>Caudata</taxon>
        <taxon>Salamandroidea</taxon>
        <taxon>Salamandridae</taxon>
        <taxon>Pleurodelinae</taxon>
        <taxon>Pleurodeles</taxon>
    </lineage>
</organism>
<evidence type="ECO:0000256" key="1">
    <source>
        <dbReference type="SAM" id="MobiDB-lite"/>
    </source>
</evidence>
<feature type="region of interest" description="Disordered" evidence="1">
    <location>
        <begin position="1"/>
        <end position="76"/>
    </location>
</feature>
<keyword evidence="3" id="KW-1185">Reference proteome</keyword>
<dbReference type="AlphaFoldDB" id="A0AAV7SDT6"/>
<evidence type="ECO:0000313" key="3">
    <source>
        <dbReference type="Proteomes" id="UP001066276"/>
    </source>
</evidence>
<dbReference type="Proteomes" id="UP001066276">
    <property type="component" value="Chromosome 4_2"/>
</dbReference>
<proteinExistence type="predicted"/>